<evidence type="ECO:0000313" key="3">
    <source>
        <dbReference type="Proteomes" id="UP001211006"/>
    </source>
</evidence>
<sequence>MKTKKQAGRSPAAFFAEWPLSDPVMRPTRSVTGSAEAWVAAAQRAPQTKKQLRRRRKVFFAEG</sequence>
<dbReference type="Proteomes" id="UP001211173">
    <property type="component" value="Unassembled WGS sequence"/>
</dbReference>
<name>A0AAW6C6P7_FLAPL</name>
<evidence type="ECO:0000313" key="2">
    <source>
        <dbReference type="EMBL" id="MDB7935900.1"/>
    </source>
</evidence>
<gene>
    <name evidence="1" type="ORF">PND83_12065</name>
    <name evidence="2" type="ORF">PNE06_22700</name>
</gene>
<evidence type="ECO:0000313" key="1">
    <source>
        <dbReference type="EMBL" id="MDB7906714.1"/>
    </source>
</evidence>
<accession>A0AAW6C6P7</accession>
<dbReference type="EMBL" id="JAQLWO010000012">
    <property type="protein sequence ID" value="MDB7906714.1"/>
    <property type="molecule type" value="Genomic_DNA"/>
</dbReference>
<reference evidence="1" key="1">
    <citation type="submission" date="2023-01" db="EMBL/GenBank/DDBJ databases">
        <title>Human gut microbiome strain richness.</title>
        <authorList>
            <person name="Chen-Liaw A."/>
        </authorList>
    </citation>
    <scope>NUCLEOTIDE SEQUENCE</scope>
    <source>
        <strain evidence="2">1001287st1_F4_1001285I_161205</strain>
        <strain evidence="1">2225st1_A6_2225SCRN_200828</strain>
    </source>
</reference>
<dbReference type="EMBL" id="JAQLWV010000059">
    <property type="protein sequence ID" value="MDB7935900.1"/>
    <property type="molecule type" value="Genomic_DNA"/>
</dbReference>
<dbReference type="AlphaFoldDB" id="A0AAW6C6P7"/>
<comment type="caution">
    <text evidence="1">The sequence shown here is derived from an EMBL/GenBank/DDBJ whole genome shotgun (WGS) entry which is preliminary data.</text>
</comment>
<dbReference type="RefSeq" id="WP_024725023.1">
    <property type="nucleotide sequence ID" value="NZ_BAABZG010000001.1"/>
</dbReference>
<organism evidence="1 3">
    <name type="scientific">Flavonifractor plautii</name>
    <name type="common">Fusobacterium plautii</name>
    <dbReference type="NCBI Taxonomy" id="292800"/>
    <lineage>
        <taxon>Bacteria</taxon>
        <taxon>Bacillati</taxon>
        <taxon>Bacillota</taxon>
        <taxon>Clostridia</taxon>
        <taxon>Eubacteriales</taxon>
        <taxon>Oscillospiraceae</taxon>
        <taxon>Flavonifractor</taxon>
    </lineage>
</organism>
<protein>
    <submittedName>
        <fullName evidence="1">Uncharacterized protein</fullName>
    </submittedName>
</protein>
<dbReference type="Proteomes" id="UP001211006">
    <property type="component" value="Unassembled WGS sequence"/>
</dbReference>
<proteinExistence type="predicted"/>